<dbReference type="AlphaFoldDB" id="A0A327WX51"/>
<dbReference type="RefSeq" id="WP_111630010.1">
    <property type="nucleotide sequence ID" value="NZ_QLMC01000005.1"/>
</dbReference>
<organism evidence="1 2">
    <name type="scientific">Larkinella arboricola</name>
    <dbReference type="NCBI Taxonomy" id="643671"/>
    <lineage>
        <taxon>Bacteria</taxon>
        <taxon>Pseudomonadati</taxon>
        <taxon>Bacteroidota</taxon>
        <taxon>Cytophagia</taxon>
        <taxon>Cytophagales</taxon>
        <taxon>Spirosomataceae</taxon>
        <taxon>Larkinella</taxon>
    </lineage>
</organism>
<keyword evidence="2" id="KW-1185">Reference proteome</keyword>
<name>A0A327WX51_LARAB</name>
<comment type="caution">
    <text evidence="1">The sequence shown here is derived from an EMBL/GenBank/DDBJ whole genome shotgun (WGS) entry which is preliminary data.</text>
</comment>
<protein>
    <submittedName>
        <fullName evidence="1">Uncharacterized protein</fullName>
    </submittedName>
</protein>
<proteinExistence type="predicted"/>
<gene>
    <name evidence="1" type="ORF">LX87_03969</name>
</gene>
<dbReference type="EMBL" id="QLMC01000005">
    <property type="protein sequence ID" value="RAJ94085.1"/>
    <property type="molecule type" value="Genomic_DNA"/>
</dbReference>
<evidence type="ECO:0000313" key="2">
    <source>
        <dbReference type="Proteomes" id="UP000248790"/>
    </source>
</evidence>
<accession>A0A327WX51</accession>
<dbReference type="Proteomes" id="UP000248790">
    <property type="component" value="Unassembled WGS sequence"/>
</dbReference>
<dbReference type="OrthoDB" id="1144234at2"/>
<reference evidence="1 2" key="1">
    <citation type="submission" date="2018-06" db="EMBL/GenBank/DDBJ databases">
        <title>Genomic Encyclopedia of Archaeal and Bacterial Type Strains, Phase II (KMG-II): from individual species to whole genera.</title>
        <authorList>
            <person name="Goeker M."/>
        </authorList>
    </citation>
    <scope>NUCLEOTIDE SEQUENCE [LARGE SCALE GENOMIC DNA]</scope>
    <source>
        <strain evidence="1 2">DSM 21851</strain>
    </source>
</reference>
<evidence type="ECO:0000313" key="1">
    <source>
        <dbReference type="EMBL" id="RAJ94085.1"/>
    </source>
</evidence>
<sequence>MKTPERFNRAISALVNAYFTDTLAKGDCNACAVGNIVAAGYGAKVYKDSLGVLRCEVENNKWARFFLTHGKRQVIRSYKELINTPSIIPYFVQLGLENIKITGYSMKELARVEAAFERNTAIHVKDYPTRTKEEISADQYNGLMAVVDVLCKIEGIAEATSYKALFAQAA</sequence>